<dbReference type="InterPro" id="IPR016181">
    <property type="entry name" value="Acyl_CoA_acyltransferase"/>
</dbReference>
<gene>
    <name evidence="2" type="ORF">HNR31_002990</name>
</gene>
<dbReference type="Gene3D" id="3.40.630.30">
    <property type="match status" value="1"/>
</dbReference>
<keyword evidence="2" id="KW-0689">Ribosomal protein</keyword>
<dbReference type="InterPro" id="IPR000182">
    <property type="entry name" value="GNAT_dom"/>
</dbReference>
<name>A0A7V9Z915_9BACL</name>
<dbReference type="RefSeq" id="WP_181556930.1">
    <property type="nucleotide sequence ID" value="NZ_JACDUT010000010.1"/>
</dbReference>
<evidence type="ECO:0000259" key="1">
    <source>
        <dbReference type="PROSITE" id="PS51186"/>
    </source>
</evidence>
<dbReference type="AlphaFoldDB" id="A0A7V9Z915"/>
<feature type="domain" description="N-acetyltransferase" evidence="1">
    <location>
        <begin position="10"/>
        <end position="153"/>
    </location>
</feature>
<dbReference type="EMBL" id="JACDUT010000010">
    <property type="protein sequence ID" value="MBA2876195.1"/>
    <property type="molecule type" value="Genomic_DNA"/>
</dbReference>
<dbReference type="PROSITE" id="PS51186">
    <property type="entry name" value="GNAT"/>
    <property type="match status" value="1"/>
</dbReference>
<dbReference type="GO" id="GO:0005840">
    <property type="term" value="C:ribosome"/>
    <property type="evidence" value="ECO:0007669"/>
    <property type="project" value="UniProtKB-KW"/>
</dbReference>
<dbReference type="Pfam" id="PF00583">
    <property type="entry name" value="Acetyltransf_1"/>
    <property type="match status" value="1"/>
</dbReference>
<dbReference type="GO" id="GO:0016747">
    <property type="term" value="F:acyltransferase activity, transferring groups other than amino-acyl groups"/>
    <property type="evidence" value="ECO:0007669"/>
    <property type="project" value="InterPro"/>
</dbReference>
<accession>A0A7V9Z915</accession>
<protein>
    <submittedName>
        <fullName evidence="2">Ribosomal protein S18 acetylase RimI-like enzyme</fullName>
    </submittedName>
</protein>
<reference evidence="2 3" key="1">
    <citation type="submission" date="2020-07" db="EMBL/GenBank/DDBJ databases">
        <title>Genomic Encyclopedia of Type Strains, Phase IV (KMG-IV): sequencing the most valuable type-strain genomes for metagenomic binning, comparative biology and taxonomic classification.</title>
        <authorList>
            <person name="Goeker M."/>
        </authorList>
    </citation>
    <scope>NUCLEOTIDE SEQUENCE [LARGE SCALE GENOMIC DNA]</scope>
    <source>
        <strain evidence="2 3">DSM 15730</strain>
    </source>
</reference>
<dbReference type="PANTHER" id="PTHR43072">
    <property type="entry name" value="N-ACETYLTRANSFERASE"/>
    <property type="match status" value="1"/>
</dbReference>
<organism evidence="2 3">
    <name type="scientific">Thermaerobacillus caldiproteolyticus</name>
    <dbReference type="NCBI Taxonomy" id="247480"/>
    <lineage>
        <taxon>Bacteria</taxon>
        <taxon>Bacillati</taxon>
        <taxon>Bacillota</taxon>
        <taxon>Bacilli</taxon>
        <taxon>Bacillales</taxon>
        <taxon>Anoxybacillaceae</taxon>
        <taxon>Thermaerobacillus</taxon>
    </lineage>
</organism>
<keyword evidence="3" id="KW-1185">Reference proteome</keyword>
<dbReference type="CDD" id="cd04301">
    <property type="entry name" value="NAT_SF"/>
    <property type="match status" value="1"/>
</dbReference>
<keyword evidence="2" id="KW-0687">Ribonucleoprotein</keyword>
<comment type="caution">
    <text evidence="2">The sequence shown here is derived from an EMBL/GenBank/DDBJ whole genome shotgun (WGS) entry which is preliminary data.</text>
</comment>
<evidence type="ECO:0000313" key="2">
    <source>
        <dbReference type="EMBL" id="MBA2876195.1"/>
    </source>
</evidence>
<dbReference type="Proteomes" id="UP000523087">
    <property type="component" value="Unassembled WGS sequence"/>
</dbReference>
<dbReference type="SUPFAM" id="SSF55729">
    <property type="entry name" value="Acyl-CoA N-acyltransferases (Nat)"/>
    <property type="match status" value="1"/>
</dbReference>
<proteinExistence type="predicted"/>
<sequence>MKVTQTTHYEIIAKLNKPVHDLHFELYPKYFKEYNYEAIKEFFKSIIQNDSFIFLLLEDNGETLGYAWIEIRKYPETAFKKAYKSVYVHQISVAKSQRKKGYGSRLMEEVYEIAKNNEIDVIELDYWFENNIAKDFYKKHGFTKYREFVYKKL</sequence>
<evidence type="ECO:0000313" key="3">
    <source>
        <dbReference type="Proteomes" id="UP000523087"/>
    </source>
</evidence>